<gene>
    <name evidence="1" type="ORF">BLNAU_23577</name>
</gene>
<keyword evidence="2" id="KW-1185">Reference proteome</keyword>
<dbReference type="EMBL" id="JARBJD010000495">
    <property type="protein sequence ID" value="KAK2941504.1"/>
    <property type="molecule type" value="Genomic_DNA"/>
</dbReference>
<reference evidence="1 2" key="1">
    <citation type="journal article" date="2022" name="bioRxiv">
        <title>Genomics of Preaxostyla Flagellates Illuminates Evolutionary Transitions and the Path Towards Mitochondrial Loss.</title>
        <authorList>
            <person name="Novak L.V.F."/>
            <person name="Treitli S.C."/>
            <person name="Pyrih J."/>
            <person name="Halakuc P."/>
            <person name="Pipaliya S.V."/>
            <person name="Vacek V."/>
            <person name="Brzon O."/>
            <person name="Soukal P."/>
            <person name="Eme L."/>
            <person name="Dacks J.B."/>
            <person name="Karnkowska A."/>
            <person name="Elias M."/>
            <person name="Hampl V."/>
        </authorList>
    </citation>
    <scope>NUCLEOTIDE SEQUENCE [LARGE SCALE GENOMIC DNA]</scope>
    <source>
        <strain evidence="1">NAU3</strain>
        <tissue evidence="1">Gut</tissue>
    </source>
</reference>
<name>A0ABQ9WPU5_9EUKA</name>
<organism evidence="1 2">
    <name type="scientific">Blattamonas nauphoetae</name>
    <dbReference type="NCBI Taxonomy" id="2049346"/>
    <lineage>
        <taxon>Eukaryota</taxon>
        <taxon>Metamonada</taxon>
        <taxon>Preaxostyla</taxon>
        <taxon>Oxymonadida</taxon>
        <taxon>Blattamonas</taxon>
    </lineage>
</organism>
<accession>A0ABQ9WPU5</accession>
<evidence type="ECO:0000313" key="2">
    <source>
        <dbReference type="Proteomes" id="UP001281761"/>
    </source>
</evidence>
<evidence type="ECO:0000313" key="1">
    <source>
        <dbReference type="EMBL" id="KAK2941504.1"/>
    </source>
</evidence>
<dbReference type="Proteomes" id="UP001281761">
    <property type="component" value="Unassembled WGS sequence"/>
</dbReference>
<comment type="caution">
    <text evidence="1">The sequence shown here is derived from an EMBL/GenBank/DDBJ whole genome shotgun (WGS) entry which is preliminary data.</text>
</comment>
<proteinExistence type="predicted"/>
<sequence>MKRRVVSCPQNLEVAPTHGNRGHCGDDVASCDVGCVGVLDSVCTPPCPLVLLPFKSANRNLVLPSMRSGMGVYITLAPMEGGLCHRPASPIGSQTHPCRSSHVFPSTADNRREELASTVRWKVVEWFVSLSPQSEGWCELCKKLFFASCPDPSIHFDEQEQNTSSADQA</sequence>
<protein>
    <submittedName>
        <fullName evidence="1">Uncharacterized protein</fullName>
    </submittedName>
</protein>